<organism evidence="9 10">
    <name type="scientific">Larsenimonas rhizosphaerae</name>
    <dbReference type="NCBI Taxonomy" id="2944682"/>
    <lineage>
        <taxon>Bacteria</taxon>
        <taxon>Pseudomonadati</taxon>
        <taxon>Pseudomonadota</taxon>
        <taxon>Gammaproteobacteria</taxon>
        <taxon>Oceanospirillales</taxon>
        <taxon>Halomonadaceae</taxon>
        <taxon>Larsenimonas</taxon>
    </lineage>
</organism>
<reference evidence="9" key="1">
    <citation type="submission" date="2022-11" db="EMBL/GenBank/DDBJ databases">
        <title>Larsenimonas rhizosphaerae sp. nov., isolated from a tidal mudflat.</title>
        <authorList>
            <person name="Lee S.D."/>
            <person name="Kim I.S."/>
        </authorList>
    </citation>
    <scope>NUCLEOTIDE SEQUENCE</scope>
    <source>
        <strain evidence="9">GH2-1</strain>
    </source>
</reference>
<dbReference type="NCBIfam" id="TIGR03413">
    <property type="entry name" value="GSH_gloB"/>
    <property type="match status" value="1"/>
</dbReference>
<dbReference type="AlphaFoldDB" id="A0AA41ZKP7"/>
<dbReference type="InterPro" id="IPR032282">
    <property type="entry name" value="HAGH_C"/>
</dbReference>
<feature type="binding site" evidence="7">
    <location>
        <position position="59"/>
    </location>
    <ligand>
        <name>Zn(2+)</name>
        <dbReference type="ChEBI" id="CHEBI:29105"/>
        <label>2</label>
    </ligand>
</feature>
<evidence type="ECO:0000256" key="4">
    <source>
        <dbReference type="ARBA" id="ARBA00022723"/>
    </source>
</evidence>
<evidence type="ECO:0000256" key="2">
    <source>
        <dbReference type="ARBA" id="ARBA00004963"/>
    </source>
</evidence>
<dbReference type="SUPFAM" id="SSF56281">
    <property type="entry name" value="Metallo-hydrolase/oxidoreductase"/>
    <property type="match status" value="1"/>
</dbReference>
<keyword evidence="6 7" id="KW-0862">Zinc</keyword>
<evidence type="ECO:0000256" key="1">
    <source>
        <dbReference type="ARBA" id="ARBA00001623"/>
    </source>
</evidence>
<keyword evidence="10" id="KW-1185">Reference proteome</keyword>
<feature type="binding site" evidence="7">
    <location>
        <position position="131"/>
    </location>
    <ligand>
        <name>Zn(2+)</name>
        <dbReference type="ChEBI" id="CHEBI:29105"/>
        <label>1</label>
    </ligand>
</feature>
<feature type="binding site" evidence="7">
    <location>
        <position position="60"/>
    </location>
    <ligand>
        <name>Zn(2+)</name>
        <dbReference type="ChEBI" id="CHEBI:29105"/>
        <label>2</label>
    </ligand>
</feature>
<comment type="catalytic activity">
    <reaction evidence="1 7">
        <text>an S-(2-hydroxyacyl)glutathione + H2O = a 2-hydroxy carboxylate + glutathione + H(+)</text>
        <dbReference type="Rhea" id="RHEA:21864"/>
        <dbReference type="ChEBI" id="CHEBI:15377"/>
        <dbReference type="ChEBI" id="CHEBI:15378"/>
        <dbReference type="ChEBI" id="CHEBI:57925"/>
        <dbReference type="ChEBI" id="CHEBI:58896"/>
        <dbReference type="ChEBI" id="CHEBI:71261"/>
        <dbReference type="EC" id="3.1.2.6"/>
    </reaction>
</comment>
<accession>A0AA41ZKP7</accession>
<dbReference type="InterPro" id="IPR036866">
    <property type="entry name" value="RibonucZ/Hydroxyglut_hydro"/>
</dbReference>
<feature type="binding site" evidence="7">
    <location>
        <position position="169"/>
    </location>
    <ligand>
        <name>Zn(2+)</name>
        <dbReference type="ChEBI" id="CHEBI:29105"/>
        <label>2</label>
    </ligand>
</feature>
<dbReference type="InterPro" id="IPR001279">
    <property type="entry name" value="Metallo-B-lactamas"/>
</dbReference>
<dbReference type="HAMAP" id="MF_01374">
    <property type="entry name" value="Glyoxalase_2"/>
    <property type="match status" value="1"/>
</dbReference>
<evidence type="ECO:0000256" key="5">
    <source>
        <dbReference type="ARBA" id="ARBA00022801"/>
    </source>
</evidence>
<dbReference type="GO" id="GO:0046872">
    <property type="term" value="F:metal ion binding"/>
    <property type="evidence" value="ECO:0007669"/>
    <property type="project" value="UniProtKB-KW"/>
</dbReference>
<evidence type="ECO:0000313" key="10">
    <source>
        <dbReference type="Proteomes" id="UP001165678"/>
    </source>
</evidence>
<dbReference type="SMART" id="SM00849">
    <property type="entry name" value="Lactamase_B"/>
    <property type="match status" value="1"/>
</dbReference>
<evidence type="ECO:0000259" key="8">
    <source>
        <dbReference type="SMART" id="SM00849"/>
    </source>
</evidence>
<feature type="binding site" evidence="7">
    <location>
        <position position="57"/>
    </location>
    <ligand>
        <name>Zn(2+)</name>
        <dbReference type="ChEBI" id="CHEBI:29105"/>
        <label>1</label>
    </ligand>
</feature>
<keyword evidence="5 7" id="KW-0378">Hydrolase</keyword>
<evidence type="ECO:0000256" key="6">
    <source>
        <dbReference type="ARBA" id="ARBA00022833"/>
    </source>
</evidence>
<comment type="similarity">
    <text evidence="3 7">Belongs to the metallo-beta-lactamase superfamily. Glyoxalase II family.</text>
</comment>
<feature type="binding site" evidence="7">
    <location>
        <position position="55"/>
    </location>
    <ligand>
        <name>Zn(2+)</name>
        <dbReference type="ChEBI" id="CHEBI:29105"/>
        <label>1</label>
    </ligand>
</feature>
<dbReference type="Gene3D" id="3.60.15.10">
    <property type="entry name" value="Ribonuclease Z/Hydroxyacylglutathione hydrolase-like"/>
    <property type="match status" value="1"/>
</dbReference>
<gene>
    <name evidence="7 9" type="primary">gloB</name>
    <name evidence="9" type="ORF">OQ287_04680</name>
</gene>
<feature type="domain" description="Metallo-beta-lactamase" evidence="8">
    <location>
        <begin position="12"/>
        <end position="169"/>
    </location>
</feature>
<comment type="function">
    <text evidence="7">Thiolesterase that catalyzes the hydrolysis of S-D-lactoyl-glutathione to form glutathione and D-lactic acid.</text>
</comment>
<dbReference type="Pfam" id="PF16123">
    <property type="entry name" value="HAGH_C"/>
    <property type="match status" value="1"/>
</dbReference>
<sequence>MLTVKPLPAFQDNYIWILQQDNDARIAVVDPGDADPVIEYIEAHGLVLDTILVTHHHKDHTGGLATLADRYGPNIIGPADSSITHLTRTVSDGDTVRLLGRVFDVMATPGHTLDHLSFLAAGTPGLLFCGDTLFCAGCGRLFEGSPEQMHKALQRLAALDDDTLVFAGHEYTRANVAFARAADPDNAALEAYQATCEREREHGRPTLPSTIGREKAINPFLRVHRPEVQRAVATQGTATDSLTTFATMRQWKNNF</sequence>
<keyword evidence="4 7" id="KW-0479">Metal-binding</keyword>
<proteinExistence type="inferred from homology"/>
<dbReference type="PANTHER" id="PTHR43705">
    <property type="entry name" value="HYDROXYACYLGLUTATHIONE HYDROLASE"/>
    <property type="match status" value="1"/>
</dbReference>
<dbReference type="PANTHER" id="PTHR43705:SF1">
    <property type="entry name" value="HYDROXYACYLGLUTATHIONE HYDROLASE GLOB"/>
    <property type="match status" value="1"/>
</dbReference>
<dbReference type="GO" id="GO:0004416">
    <property type="term" value="F:hydroxyacylglutathione hydrolase activity"/>
    <property type="evidence" value="ECO:0007669"/>
    <property type="project" value="UniProtKB-UniRule"/>
</dbReference>
<protein>
    <recommendedName>
        <fullName evidence="7">Hydroxyacylglutathione hydrolase</fullName>
        <ecNumber evidence="7">3.1.2.6</ecNumber>
    </recommendedName>
    <alternativeName>
        <fullName evidence="7">Glyoxalase II</fullName>
        <shortName evidence="7">Glx II</shortName>
    </alternativeName>
</protein>
<dbReference type="InterPro" id="IPR050110">
    <property type="entry name" value="Glyoxalase_II_hydrolase"/>
</dbReference>
<comment type="cofactor">
    <cofactor evidence="7">
        <name>Zn(2+)</name>
        <dbReference type="ChEBI" id="CHEBI:29105"/>
    </cofactor>
    <text evidence="7">Binds 2 Zn(2+) ions per subunit.</text>
</comment>
<dbReference type="InterPro" id="IPR035680">
    <property type="entry name" value="Clx_II_MBL"/>
</dbReference>
<comment type="pathway">
    <text evidence="2 7">Secondary metabolite metabolism; methylglyoxal degradation; (R)-lactate from methylglyoxal: step 2/2.</text>
</comment>
<dbReference type="EC" id="3.1.2.6" evidence="7"/>
<dbReference type="PIRSF" id="PIRSF005457">
    <property type="entry name" value="Glx"/>
    <property type="match status" value="1"/>
</dbReference>
<name>A0AA41ZKP7_9GAMM</name>
<evidence type="ECO:0000256" key="3">
    <source>
        <dbReference type="ARBA" id="ARBA00006759"/>
    </source>
</evidence>
<feature type="binding site" evidence="7">
    <location>
        <position position="131"/>
    </location>
    <ligand>
        <name>Zn(2+)</name>
        <dbReference type="ChEBI" id="CHEBI:29105"/>
        <label>2</label>
    </ligand>
</feature>
<dbReference type="RefSeq" id="WP_250937144.1">
    <property type="nucleotide sequence ID" value="NZ_JAMLJK010000001.1"/>
</dbReference>
<evidence type="ECO:0000313" key="9">
    <source>
        <dbReference type="EMBL" id="MCX2523528.1"/>
    </source>
</evidence>
<dbReference type="InterPro" id="IPR017782">
    <property type="entry name" value="Hydroxyacylglutathione_Hdrlase"/>
</dbReference>
<dbReference type="Proteomes" id="UP001165678">
    <property type="component" value="Unassembled WGS sequence"/>
</dbReference>
<comment type="subunit">
    <text evidence="7">Monomer.</text>
</comment>
<feature type="binding site" evidence="7">
    <location>
        <position position="111"/>
    </location>
    <ligand>
        <name>Zn(2+)</name>
        <dbReference type="ChEBI" id="CHEBI:29105"/>
        <label>1</label>
    </ligand>
</feature>
<dbReference type="EMBL" id="JAPIVE010000001">
    <property type="protein sequence ID" value="MCX2523528.1"/>
    <property type="molecule type" value="Genomic_DNA"/>
</dbReference>
<evidence type="ECO:0000256" key="7">
    <source>
        <dbReference type="HAMAP-Rule" id="MF_01374"/>
    </source>
</evidence>
<comment type="caution">
    <text evidence="9">The sequence shown here is derived from an EMBL/GenBank/DDBJ whole genome shotgun (WGS) entry which is preliminary data.</text>
</comment>
<dbReference type="GO" id="GO:0019243">
    <property type="term" value="P:methylglyoxal catabolic process to D-lactate via S-lactoyl-glutathione"/>
    <property type="evidence" value="ECO:0007669"/>
    <property type="project" value="UniProtKB-UniRule"/>
</dbReference>
<dbReference type="CDD" id="cd07723">
    <property type="entry name" value="hydroxyacylglutathione_hydrolase_MBL-fold"/>
    <property type="match status" value="1"/>
</dbReference>
<dbReference type="Pfam" id="PF00753">
    <property type="entry name" value="Lactamase_B"/>
    <property type="match status" value="1"/>
</dbReference>